<dbReference type="Proteomes" id="UP000030143">
    <property type="component" value="Unassembled WGS sequence"/>
</dbReference>
<feature type="region of interest" description="Disordered" evidence="1">
    <location>
        <begin position="220"/>
        <end position="244"/>
    </location>
</feature>
<sequence length="943" mass="103956">MEECLMPEQSPLQHLQATRVIALASAVATGAPDAADAGQNISSLWTSAKCDQNSIENATVAFVDRWYLAGVPGAWNTMLDEWQSGAKDGMYRNLAFPEFVSYYFHGPEQWNCKDTGSVPCSSVVQCKDVDHPAGYLILNAFSSIHQLHSKMYDALNTAMIEIQSKIGELSSIFAPQSDDTQIILAIFDALTTMMGFSVSAFFSVVEKDVARAASGISTSRVESVRPRARGSGGDHGDSGSGTAKTVTFKDPLMTKKKMEEALRGKQFSFDGKAYANDMTYQIYGITATWIRNNAPQVHDKLGAQNSLSSALGDIFAAWKDTEASYLKNIFSGEESSLNDLEILIDDGKMNAMPNRLDEDQMSKDLQAVLYGQLMPTAWKTASQNAGAHPIILKTDFSCDNKAAEIPEISDYNIMTDADSASTRVCWREKLVFLVNVNEWDFFNQVHFTPLPGVDSSNLSGSKWGGITIDDIVASAMTGYENAGYKNGYKNGYKSPGTDEIEMDENADQYGKRIRYPGFFNIPVCEGLAKTKQAIVSNHQANSPFWPCDSPENFNNAGTTIHVNKGWITANGDTPVCSTFKVDDPGNGDTLSATLYGQFDGDNTAEFSVKATCKITFSWPKSYGDIYYGEDNCMYDGESQAIPDADGKPVCCIKDNNLTDMVTNPYVVGGASQTRALAIPEIVISILQQMDMRTLFVAQSVCHAWAETIRKSRSLQEALFFIPASEKSETGTRVSNPMLARAFPTNDLRGASAGTEIEDIELCDFDLTKSADKRERYLRPEASWRRMLTQQPPVFTIGRFSKGVGPMGLGWSQERAARQDEGLRMGTLFGLLVCLTRNEWNRWWIAICLGGAKPVNAPVEIVSPNTSLVTDRINKDWRDMIADFDLVLVTDSGFACTGDDSDDDCEKSSYEIVWEEICETYSKFGLTVGKLEMETYNKGFVMWD</sequence>
<protein>
    <recommendedName>
        <fullName evidence="4">F-box domain-containing protein</fullName>
    </recommendedName>
</protein>
<dbReference type="STRING" id="27334.A0A0A2JFD4"/>
<accession>A0A0A2JFD4</accession>
<dbReference type="AlphaFoldDB" id="A0A0A2JFD4"/>
<dbReference type="CDD" id="cd09917">
    <property type="entry name" value="F-box_SF"/>
    <property type="match status" value="1"/>
</dbReference>
<dbReference type="VEuPathDB" id="FungiDB:PEXP_012300"/>
<keyword evidence="3" id="KW-1185">Reference proteome</keyword>
<gene>
    <name evidence="2" type="ORF">PEX2_025140</name>
</gene>
<proteinExistence type="predicted"/>
<reference evidence="2 3" key="1">
    <citation type="journal article" date="2015" name="Mol. Plant Microbe Interact.">
        <title>Genome, transcriptome, and functional analyses of Penicillium expansum provide new insights into secondary metabolism and pathogenicity.</title>
        <authorList>
            <person name="Ballester A.R."/>
            <person name="Marcet-Houben M."/>
            <person name="Levin E."/>
            <person name="Sela N."/>
            <person name="Selma-Lazaro C."/>
            <person name="Carmona L."/>
            <person name="Wisniewski M."/>
            <person name="Droby S."/>
            <person name="Gonzalez-Candelas L."/>
            <person name="Gabaldon T."/>
        </authorList>
    </citation>
    <scope>NUCLEOTIDE SEQUENCE [LARGE SCALE GENOMIC DNA]</scope>
    <source>
        <strain evidence="2 3">MD-8</strain>
    </source>
</reference>
<dbReference type="RefSeq" id="XP_016596612.1">
    <property type="nucleotide sequence ID" value="XM_016739789.1"/>
</dbReference>
<name>A0A0A2JFD4_PENEN</name>
<dbReference type="InterPro" id="IPR036047">
    <property type="entry name" value="F-box-like_dom_sf"/>
</dbReference>
<organism evidence="2 3">
    <name type="scientific">Penicillium expansum</name>
    <name type="common">Blue mold rot fungus</name>
    <dbReference type="NCBI Taxonomy" id="27334"/>
    <lineage>
        <taxon>Eukaryota</taxon>
        <taxon>Fungi</taxon>
        <taxon>Dikarya</taxon>
        <taxon>Ascomycota</taxon>
        <taxon>Pezizomycotina</taxon>
        <taxon>Eurotiomycetes</taxon>
        <taxon>Eurotiomycetidae</taxon>
        <taxon>Eurotiales</taxon>
        <taxon>Aspergillaceae</taxon>
        <taxon>Penicillium</taxon>
    </lineage>
</organism>
<dbReference type="EMBL" id="JQFZ01000237">
    <property type="protein sequence ID" value="KGO54112.1"/>
    <property type="molecule type" value="Genomic_DNA"/>
</dbReference>
<evidence type="ECO:0000256" key="1">
    <source>
        <dbReference type="SAM" id="MobiDB-lite"/>
    </source>
</evidence>
<dbReference type="HOGENOM" id="CLU_311480_0_0_1"/>
<evidence type="ECO:0000313" key="2">
    <source>
        <dbReference type="EMBL" id="KGO54112.1"/>
    </source>
</evidence>
<dbReference type="GeneID" id="27675208"/>
<evidence type="ECO:0000313" key="3">
    <source>
        <dbReference type="Proteomes" id="UP000030143"/>
    </source>
</evidence>
<dbReference type="SUPFAM" id="SSF81383">
    <property type="entry name" value="F-box domain"/>
    <property type="match status" value="1"/>
</dbReference>
<evidence type="ECO:0008006" key="4">
    <source>
        <dbReference type="Google" id="ProtNLM"/>
    </source>
</evidence>
<comment type="caution">
    <text evidence="2">The sequence shown here is derived from an EMBL/GenBank/DDBJ whole genome shotgun (WGS) entry which is preliminary data.</text>
</comment>